<evidence type="ECO:0000313" key="8">
    <source>
        <dbReference type="Proteomes" id="UP001476950"/>
    </source>
</evidence>
<comment type="caution">
    <text evidence="7">The sequence shown here is derived from an EMBL/GenBank/DDBJ whole genome shotgun (WGS) entry which is preliminary data.</text>
</comment>
<dbReference type="InterPro" id="IPR039538">
    <property type="entry name" value="BetI_C"/>
</dbReference>
<dbReference type="InterPro" id="IPR001647">
    <property type="entry name" value="HTH_TetR"/>
</dbReference>
<evidence type="ECO:0000256" key="1">
    <source>
        <dbReference type="ARBA" id="ARBA00022491"/>
    </source>
</evidence>
<dbReference type="EMBL" id="JAMPLM010000056">
    <property type="protein sequence ID" value="MEP1062182.1"/>
    <property type="molecule type" value="Genomic_DNA"/>
</dbReference>
<evidence type="ECO:0000256" key="2">
    <source>
        <dbReference type="ARBA" id="ARBA00023015"/>
    </source>
</evidence>
<dbReference type="SUPFAM" id="SSF46689">
    <property type="entry name" value="Homeodomain-like"/>
    <property type="match status" value="1"/>
</dbReference>
<evidence type="ECO:0000259" key="6">
    <source>
        <dbReference type="PROSITE" id="PS50977"/>
    </source>
</evidence>
<reference evidence="7 8" key="1">
    <citation type="submission" date="2022-04" db="EMBL/GenBank/DDBJ databases">
        <title>Positive selection, recombination, and allopatry shape intraspecific diversity of widespread and dominant cyanobacteria.</title>
        <authorList>
            <person name="Wei J."/>
            <person name="Shu W."/>
            <person name="Hu C."/>
        </authorList>
    </citation>
    <scope>NUCLEOTIDE SEQUENCE [LARGE SCALE GENOMIC DNA]</scope>
    <source>
        <strain evidence="7 8">AS-A4</strain>
    </source>
</reference>
<dbReference type="Pfam" id="PF00440">
    <property type="entry name" value="TetR_N"/>
    <property type="match status" value="1"/>
</dbReference>
<feature type="DNA-binding region" description="H-T-H motif" evidence="5">
    <location>
        <begin position="27"/>
        <end position="46"/>
    </location>
</feature>
<evidence type="ECO:0000256" key="4">
    <source>
        <dbReference type="ARBA" id="ARBA00023163"/>
    </source>
</evidence>
<feature type="domain" description="HTH tetR-type" evidence="6">
    <location>
        <begin position="4"/>
        <end position="64"/>
    </location>
</feature>
<gene>
    <name evidence="7" type="ORF">NDI38_27795</name>
</gene>
<keyword evidence="2" id="KW-0805">Transcription regulation</keyword>
<dbReference type="PANTHER" id="PTHR30055:SF234">
    <property type="entry name" value="HTH-TYPE TRANSCRIPTIONAL REGULATOR BETI"/>
    <property type="match status" value="1"/>
</dbReference>
<dbReference type="PANTHER" id="PTHR30055">
    <property type="entry name" value="HTH-TYPE TRANSCRIPTIONAL REGULATOR RUTR"/>
    <property type="match status" value="1"/>
</dbReference>
<dbReference type="InterPro" id="IPR050109">
    <property type="entry name" value="HTH-type_TetR-like_transc_reg"/>
</dbReference>
<dbReference type="InterPro" id="IPR009057">
    <property type="entry name" value="Homeodomain-like_sf"/>
</dbReference>
<protein>
    <submittedName>
        <fullName evidence="7">TetR family transcriptional regulator</fullName>
    </submittedName>
</protein>
<dbReference type="InterPro" id="IPR036271">
    <property type="entry name" value="Tet_transcr_reg_TetR-rel_C_sf"/>
</dbReference>
<keyword evidence="8" id="KW-1185">Reference proteome</keyword>
<dbReference type="Pfam" id="PF13977">
    <property type="entry name" value="TetR_C_6"/>
    <property type="match status" value="1"/>
</dbReference>
<dbReference type="Gene3D" id="1.10.357.10">
    <property type="entry name" value="Tetracycline Repressor, domain 2"/>
    <property type="match status" value="1"/>
</dbReference>
<keyword evidence="4" id="KW-0804">Transcription</keyword>
<keyword evidence="1" id="KW-0678">Repressor</keyword>
<name>A0ABV0KSG7_9CYAN</name>
<keyword evidence="3 5" id="KW-0238">DNA-binding</keyword>
<evidence type="ECO:0000256" key="3">
    <source>
        <dbReference type="ARBA" id="ARBA00023125"/>
    </source>
</evidence>
<dbReference type="SUPFAM" id="SSF48498">
    <property type="entry name" value="Tetracyclin repressor-like, C-terminal domain"/>
    <property type="match status" value="1"/>
</dbReference>
<accession>A0ABV0KSG7</accession>
<dbReference type="Proteomes" id="UP001476950">
    <property type="component" value="Unassembled WGS sequence"/>
</dbReference>
<dbReference type="PROSITE" id="PS50977">
    <property type="entry name" value="HTH_TETR_2"/>
    <property type="match status" value="1"/>
</dbReference>
<dbReference type="RefSeq" id="WP_190449930.1">
    <property type="nucleotide sequence ID" value="NZ_JAMPLM010000056.1"/>
</dbReference>
<organism evidence="7 8">
    <name type="scientific">Stenomitos frigidus AS-A4</name>
    <dbReference type="NCBI Taxonomy" id="2933935"/>
    <lineage>
        <taxon>Bacteria</taxon>
        <taxon>Bacillati</taxon>
        <taxon>Cyanobacteriota</taxon>
        <taxon>Cyanophyceae</taxon>
        <taxon>Leptolyngbyales</taxon>
        <taxon>Leptolyngbyaceae</taxon>
        <taxon>Stenomitos</taxon>
    </lineage>
</organism>
<evidence type="ECO:0000256" key="5">
    <source>
        <dbReference type="PROSITE-ProRule" id="PRU00335"/>
    </source>
</evidence>
<evidence type="ECO:0000313" key="7">
    <source>
        <dbReference type="EMBL" id="MEP1062182.1"/>
    </source>
</evidence>
<proteinExistence type="predicted"/>
<sequence>MSYDERRLEVAQAAWRVIVREGLDRTSMRAIAQELGTSTGVVTHYFRDKEALILFALERVFENTLAAMQAKAQEQQGLERLEQMLLTALPLEGSDQADWKVWVAFLGYSIGREPLVQEHQKRYAVLRQMLAQVLADLQAAKLIRAELDVMLEANALIAFVDGIGTGLVICPEQFSAEQQQYLVQRQIKALLAPS</sequence>